<dbReference type="GO" id="GO:0003824">
    <property type="term" value="F:catalytic activity"/>
    <property type="evidence" value="ECO:0007669"/>
    <property type="project" value="UniProtKB-ARBA"/>
</dbReference>
<dbReference type="InterPro" id="IPR029058">
    <property type="entry name" value="AB_hydrolase_fold"/>
</dbReference>
<dbReference type="Proteomes" id="UP000295601">
    <property type="component" value="Unassembled WGS sequence"/>
</dbReference>
<organism evidence="3 4">
    <name type="scientific">Leucobacter luti</name>
    <dbReference type="NCBI Taxonomy" id="340320"/>
    <lineage>
        <taxon>Bacteria</taxon>
        <taxon>Bacillati</taxon>
        <taxon>Actinomycetota</taxon>
        <taxon>Actinomycetes</taxon>
        <taxon>Micrococcales</taxon>
        <taxon>Microbacteriaceae</taxon>
        <taxon>Leucobacter</taxon>
    </lineage>
</organism>
<sequence length="318" mass="33428">MKKPLKITLISAGTVAALIVATLATTSIANAVLTSQEVAGLTPYGELVDVDGKQMNVAVFGDGAQTIVLTPGAGTASPVADFAPVIEGLADDYRVIAVEPFGYGLSDQADTPRTTENIVSEVHEAVAGLGVDEYILMGHSITGIYGLAYANTYPDEVTAFVGIDTSVPEQPGMDEVPAIIQAAPALRGLGILRVVTGLTGNPLEGNPAYSEVDIDRLNVLAMRNTMAPTYIDEVNHLGKNFAAAQGTTFPKDLPLLLMYQAANPDFPTWNALHEAQAASVDFAVTHEIDADHYLHHTKSDEVVATTKAFLADLPAANN</sequence>
<accession>A0A4V6PVM9</accession>
<keyword evidence="1" id="KW-0732">Signal</keyword>
<feature type="domain" description="AB hydrolase-1" evidence="2">
    <location>
        <begin position="66"/>
        <end position="175"/>
    </location>
</feature>
<reference evidence="3 4" key="1">
    <citation type="submission" date="2019-03" db="EMBL/GenBank/DDBJ databases">
        <title>Genomic analyses of the natural microbiome of Caenorhabditis elegans.</title>
        <authorList>
            <person name="Samuel B."/>
        </authorList>
    </citation>
    <scope>NUCLEOTIDE SEQUENCE [LARGE SCALE GENOMIC DNA]</scope>
    <source>
        <strain evidence="3 4">JUb18</strain>
    </source>
</reference>
<feature type="signal peptide" evidence="1">
    <location>
        <begin position="1"/>
        <end position="31"/>
    </location>
</feature>
<dbReference type="RefSeq" id="WP_133616928.1">
    <property type="nucleotide sequence ID" value="NZ_CP080492.1"/>
</dbReference>
<protein>
    <submittedName>
        <fullName evidence="3">Pimeloyl-ACP methyl ester carboxylesterase</fullName>
    </submittedName>
</protein>
<dbReference type="PANTHER" id="PTHR43798">
    <property type="entry name" value="MONOACYLGLYCEROL LIPASE"/>
    <property type="match status" value="1"/>
</dbReference>
<keyword evidence="4" id="KW-1185">Reference proteome</keyword>
<dbReference type="Pfam" id="PF00561">
    <property type="entry name" value="Abhydrolase_1"/>
    <property type="match status" value="1"/>
</dbReference>
<comment type="caution">
    <text evidence="3">The sequence shown here is derived from an EMBL/GenBank/DDBJ whole genome shotgun (WGS) entry which is preliminary data.</text>
</comment>
<dbReference type="InterPro" id="IPR050266">
    <property type="entry name" value="AB_hydrolase_sf"/>
</dbReference>
<gene>
    <name evidence="3" type="ORF">EDF62_2053</name>
</gene>
<evidence type="ECO:0000313" key="3">
    <source>
        <dbReference type="EMBL" id="TDP91438.1"/>
    </source>
</evidence>
<dbReference type="EMBL" id="SNYA01000005">
    <property type="protein sequence ID" value="TDP91438.1"/>
    <property type="molecule type" value="Genomic_DNA"/>
</dbReference>
<dbReference type="OrthoDB" id="7185741at2"/>
<proteinExistence type="predicted"/>
<dbReference type="GO" id="GO:0016020">
    <property type="term" value="C:membrane"/>
    <property type="evidence" value="ECO:0007669"/>
    <property type="project" value="TreeGrafter"/>
</dbReference>
<dbReference type="SUPFAM" id="SSF53474">
    <property type="entry name" value="alpha/beta-Hydrolases"/>
    <property type="match status" value="1"/>
</dbReference>
<evidence type="ECO:0000313" key="4">
    <source>
        <dbReference type="Proteomes" id="UP000295601"/>
    </source>
</evidence>
<evidence type="ECO:0000256" key="1">
    <source>
        <dbReference type="SAM" id="SignalP"/>
    </source>
</evidence>
<dbReference type="AlphaFoldDB" id="A0A4V6PVM9"/>
<name>A0A4V6PVM9_9MICO</name>
<dbReference type="PANTHER" id="PTHR43798:SF33">
    <property type="entry name" value="HYDROLASE, PUTATIVE (AFU_ORTHOLOGUE AFUA_2G14860)-RELATED"/>
    <property type="match status" value="1"/>
</dbReference>
<feature type="chain" id="PRO_5020508485" evidence="1">
    <location>
        <begin position="32"/>
        <end position="318"/>
    </location>
</feature>
<evidence type="ECO:0000259" key="2">
    <source>
        <dbReference type="Pfam" id="PF00561"/>
    </source>
</evidence>
<dbReference type="InterPro" id="IPR000073">
    <property type="entry name" value="AB_hydrolase_1"/>
</dbReference>
<dbReference type="Gene3D" id="3.40.50.1820">
    <property type="entry name" value="alpha/beta hydrolase"/>
    <property type="match status" value="1"/>
</dbReference>